<feature type="signal peptide" evidence="2">
    <location>
        <begin position="1"/>
        <end position="26"/>
    </location>
</feature>
<gene>
    <name evidence="3" type="ORF">ACFO6Q_18245</name>
</gene>
<evidence type="ECO:0000313" key="4">
    <source>
        <dbReference type="Proteomes" id="UP001595886"/>
    </source>
</evidence>
<proteinExistence type="predicted"/>
<protein>
    <submittedName>
        <fullName evidence="3">DUF3060 domain-containing protein</fullName>
    </submittedName>
</protein>
<dbReference type="Pfam" id="PF11259">
    <property type="entry name" value="DUF3060"/>
    <property type="match status" value="1"/>
</dbReference>
<dbReference type="InterPro" id="IPR021417">
    <property type="entry name" value="DUF3060"/>
</dbReference>
<evidence type="ECO:0000256" key="2">
    <source>
        <dbReference type="SAM" id="SignalP"/>
    </source>
</evidence>
<reference evidence="4" key="1">
    <citation type="journal article" date="2019" name="Int. J. Syst. Evol. Microbiol.">
        <title>The Global Catalogue of Microorganisms (GCM) 10K type strain sequencing project: providing services to taxonomists for standard genome sequencing and annotation.</title>
        <authorList>
            <consortium name="The Broad Institute Genomics Platform"/>
            <consortium name="The Broad Institute Genome Sequencing Center for Infectious Disease"/>
            <person name="Wu L."/>
            <person name="Ma J."/>
        </authorList>
    </citation>
    <scope>NUCLEOTIDE SEQUENCE [LARGE SCALE GENOMIC DNA]</scope>
    <source>
        <strain evidence="4">CCUG 30340</strain>
    </source>
</reference>
<organism evidence="3 4">
    <name type="scientific">Dokdonella ginsengisoli</name>
    <dbReference type="NCBI Taxonomy" id="363846"/>
    <lineage>
        <taxon>Bacteria</taxon>
        <taxon>Pseudomonadati</taxon>
        <taxon>Pseudomonadota</taxon>
        <taxon>Gammaproteobacteria</taxon>
        <taxon>Lysobacterales</taxon>
        <taxon>Rhodanobacteraceae</taxon>
        <taxon>Dokdonella</taxon>
    </lineage>
</organism>
<evidence type="ECO:0000313" key="3">
    <source>
        <dbReference type="EMBL" id="MFC4822273.1"/>
    </source>
</evidence>
<feature type="region of interest" description="Disordered" evidence="1">
    <location>
        <begin position="147"/>
        <end position="166"/>
    </location>
</feature>
<keyword evidence="4" id="KW-1185">Reference proteome</keyword>
<name>A0ABV9QY24_9GAMM</name>
<dbReference type="EMBL" id="JBHSHD010000016">
    <property type="protein sequence ID" value="MFC4822273.1"/>
    <property type="molecule type" value="Genomic_DNA"/>
</dbReference>
<evidence type="ECO:0000256" key="1">
    <source>
        <dbReference type="SAM" id="MobiDB-lite"/>
    </source>
</evidence>
<feature type="chain" id="PRO_5046595818" evidence="2">
    <location>
        <begin position="27"/>
        <end position="166"/>
    </location>
</feature>
<sequence>MPRHILNAAVLSATAFLCAGANRAVADEAPSLFVNTHSGTVDCEGHDVNVTSSNAKLSFTGRCKGIYFVGTDTTATIESAELVQSSGNGMHVTVKGKVADAYLIGSRGEFAFDELGTLHLNGDELRVGAKTIGTMAVVGSRNTVHWSSGKPRIDDMGSGNVLQPKP</sequence>
<accession>A0ABV9QY24</accession>
<comment type="caution">
    <text evidence="3">The sequence shown here is derived from an EMBL/GenBank/DDBJ whole genome shotgun (WGS) entry which is preliminary data.</text>
</comment>
<dbReference type="Proteomes" id="UP001595886">
    <property type="component" value="Unassembled WGS sequence"/>
</dbReference>
<dbReference type="RefSeq" id="WP_380022553.1">
    <property type="nucleotide sequence ID" value="NZ_JBHSHD010000016.1"/>
</dbReference>
<keyword evidence="2" id="KW-0732">Signal</keyword>